<dbReference type="Proteomes" id="UP001157440">
    <property type="component" value="Unassembled WGS sequence"/>
</dbReference>
<name>A0AA37WT76_9HYPH</name>
<evidence type="ECO:0000313" key="3">
    <source>
        <dbReference type="Proteomes" id="UP001157440"/>
    </source>
</evidence>
<organism evidence="2 3">
    <name type="scientific">Methylobacterium tardum</name>
    <dbReference type="NCBI Taxonomy" id="374432"/>
    <lineage>
        <taxon>Bacteria</taxon>
        <taxon>Pseudomonadati</taxon>
        <taxon>Pseudomonadota</taxon>
        <taxon>Alphaproteobacteria</taxon>
        <taxon>Hyphomicrobiales</taxon>
        <taxon>Methylobacteriaceae</taxon>
        <taxon>Methylobacterium</taxon>
    </lineage>
</organism>
<dbReference type="EMBL" id="BSPL01000017">
    <property type="protein sequence ID" value="GLS70992.1"/>
    <property type="molecule type" value="Genomic_DNA"/>
</dbReference>
<comment type="caution">
    <text evidence="2">The sequence shown here is derived from an EMBL/GenBank/DDBJ whole genome shotgun (WGS) entry which is preliminary data.</text>
</comment>
<reference evidence="3" key="1">
    <citation type="journal article" date="2019" name="Int. J. Syst. Evol. Microbiol.">
        <title>The Global Catalogue of Microorganisms (GCM) 10K type strain sequencing project: providing services to taxonomists for standard genome sequencing and annotation.</title>
        <authorList>
            <consortium name="The Broad Institute Genomics Platform"/>
            <consortium name="The Broad Institute Genome Sequencing Center for Infectious Disease"/>
            <person name="Wu L."/>
            <person name="Ma J."/>
        </authorList>
    </citation>
    <scope>NUCLEOTIDE SEQUENCE [LARGE SCALE GENOMIC DNA]</scope>
    <source>
        <strain evidence="3">NBRC 103632</strain>
    </source>
</reference>
<proteinExistence type="predicted"/>
<sequence length="90" mass="9463">MEVGHGADILGIVVGNLSARGELLNVTAEAAGARRAVVGRRRSGLLRESDETASAERGGPEKRASIRVHRVCFLSVVRPGDPAPATTRHP</sequence>
<accession>A0AA37WT76</accession>
<gene>
    <name evidence="2" type="ORF">GCM10007890_30050</name>
</gene>
<keyword evidence="3" id="KW-1185">Reference proteome</keyword>
<evidence type="ECO:0000256" key="1">
    <source>
        <dbReference type="SAM" id="MobiDB-lite"/>
    </source>
</evidence>
<evidence type="ECO:0000313" key="2">
    <source>
        <dbReference type="EMBL" id="GLS70992.1"/>
    </source>
</evidence>
<feature type="region of interest" description="Disordered" evidence="1">
    <location>
        <begin position="42"/>
        <end position="62"/>
    </location>
</feature>
<protein>
    <submittedName>
        <fullName evidence="2">Uncharacterized protein</fullName>
    </submittedName>
</protein>
<dbReference type="AlphaFoldDB" id="A0AA37WT76"/>